<evidence type="ECO:0000256" key="10">
    <source>
        <dbReference type="HAMAP-Rule" id="MF_00121"/>
    </source>
</evidence>
<evidence type="ECO:0000256" key="3">
    <source>
        <dbReference type="ARBA" id="ARBA00022598"/>
    </source>
</evidence>
<dbReference type="SUPFAM" id="SSF89095">
    <property type="entry name" value="GatB/YqeY motif"/>
    <property type="match status" value="1"/>
</dbReference>
<proteinExistence type="inferred from homology"/>
<comment type="function">
    <text evidence="7 10">Allows the formation of correctly charged Asn-tRNA(Asn) or Gln-tRNA(Gln) through the transamidation of misacylated Asp-tRNA(Asn) or Glu-tRNA(Gln) in organisms which lack either or both of asparaginyl-tRNA or glutaminyl-tRNA synthetases. The reaction takes place in the presence of glutamine and ATP through an activated phospho-Asp-tRNA(Asn) or phospho-Glu-tRNA(Gln).</text>
</comment>
<gene>
    <name evidence="10 12" type="primary">gatB</name>
    <name evidence="12" type="ORF">QLQ80_00950</name>
</gene>
<name>A0AAJ1UVM1_9MOLU</name>
<comment type="subunit">
    <text evidence="2 10">Heterotrimer of A, B and C subunits.</text>
</comment>
<evidence type="ECO:0000256" key="2">
    <source>
        <dbReference type="ARBA" id="ARBA00011123"/>
    </source>
</evidence>
<evidence type="ECO:0000256" key="9">
    <source>
        <dbReference type="ARBA" id="ARBA00047913"/>
    </source>
</evidence>
<dbReference type="SMART" id="SM00845">
    <property type="entry name" value="GatB_Yqey"/>
    <property type="match status" value="1"/>
</dbReference>
<evidence type="ECO:0000256" key="5">
    <source>
        <dbReference type="ARBA" id="ARBA00022840"/>
    </source>
</evidence>
<comment type="caution">
    <text evidence="12">The sequence shown here is derived from an EMBL/GenBank/DDBJ whole genome shotgun (WGS) entry which is preliminary data.</text>
</comment>
<comment type="catalytic activity">
    <reaction evidence="8 10">
        <text>L-aspartyl-tRNA(Asn) + L-glutamine + ATP + H2O = L-asparaginyl-tRNA(Asn) + L-glutamate + ADP + phosphate + 2 H(+)</text>
        <dbReference type="Rhea" id="RHEA:14513"/>
        <dbReference type="Rhea" id="RHEA-COMP:9674"/>
        <dbReference type="Rhea" id="RHEA-COMP:9677"/>
        <dbReference type="ChEBI" id="CHEBI:15377"/>
        <dbReference type="ChEBI" id="CHEBI:15378"/>
        <dbReference type="ChEBI" id="CHEBI:29985"/>
        <dbReference type="ChEBI" id="CHEBI:30616"/>
        <dbReference type="ChEBI" id="CHEBI:43474"/>
        <dbReference type="ChEBI" id="CHEBI:58359"/>
        <dbReference type="ChEBI" id="CHEBI:78515"/>
        <dbReference type="ChEBI" id="CHEBI:78516"/>
        <dbReference type="ChEBI" id="CHEBI:456216"/>
    </reaction>
</comment>
<dbReference type="NCBIfam" id="NF004012">
    <property type="entry name" value="PRK05477.1-2"/>
    <property type="match status" value="1"/>
</dbReference>
<dbReference type="GO" id="GO:0005524">
    <property type="term" value="F:ATP binding"/>
    <property type="evidence" value="ECO:0007669"/>
    <property type="project" value="UniProtKB-KW"/>
</dbReference>
<comment type="catalytic activity">
    <reaction evidence="9 10">
        <text>L-glutamyl-tRNA(Gln) + L-glutamine + ATP + H2O = L-glutaminyl-tRNA(Gln) + L-glutamate + ADP + phosphate + H(+)</text>
        <dbReference type="Rhea" id="RHEA:17521"/>
        <dbReference type="Rhea" id="RHEA-COMP:9681"/>
        <dbReference type="Rhea" id="RHEA-COMP:9684"/>
        <dbReference type="ChEBI" id="CHEBI:15377"/>
        <dbReference type="ChEBI" id="CHEBI:15378"/>
        <dbReference type="ChEBI" id="CHEBI:29985"/>
        <dbReference type="ChEBI" id="CHEBI:30616"/>
        <dbReference type="ChEBI" id="CHEBI:43474"/>
        <dbReference type="ChEBI" id="CHEBI:58359"/>
        <dbReference type="ChEBI" id="CHEBI:78520"/>
        <dbReference type="ChEBI" id="CHEBI:78521"/>
        <dbReference type="ChEBI" id="CHEBI:456216"/>
    </reaction>
</comment>
<evidence type="ECO:0000256" key="7">
    <source>
        <dbReference type="ARBA" id="ARBA00024799"/>
    </source>
</evidence>
<protein>
    <recommendedName>
        <fullName evidence="10">Aspartyl/glutamyl-tRNA(Asn/Gln) amidotransferase subunit B</fullName>
        <shortName evidence="10">Asp/Glu-ADT subunit B</shortName>
        <ecNumber evidence="10">6.3.5.-</ecNumber>
    </recommendedName>
</protein>
<keyword evidence="6 10" id="KW-0648">Protein biosynthesis</keyword>
<dbReference type="HAMAP" id="MF_00121">
    <property type="entry name" value="GatB"/>
    <property type="match status" value="1"/>
</dbReference>
<keyword evidence="5 10" id="KW-0067">ATP-binding</keyword>
<dbReference type="PANTHER" id="PTHR11659">
    <property type="entry name" value="GLUTAMYL-TRNA GLN AMIDOTRANSFERASE SUBUNIT B MITOCHONDRIAL AND PROKARYOTIC PET112-RELATED"/>
    <property type="match status" value="1"/>
</dbReference>
<comment type="similarity">
    <text evidence="1 10">Belongs to the GatB/GatE family. GatB subfamily.</text>
</comment>
<evidence type="ECO:0000256" key="6">
    <source>
        <dbReference type="ARBA" id="ARBA00022917"/>
    </source>
</evidence>
<evidence type="ECO:0000256" key="8">
    <source>
        <dbReference type="ARBA" id="ARBA00047380"/>
    </source>
</evidence>
<dbReference type="AlphaFoldDB" id="A0AAJ1UVM1"/>
<dbReference type="EMBL" id="JASDDP010000010">
    <property type="protein sequence ID" value="MDJ1645659.1"/>
    <property type="molecule type" value="Genomic_DNA"/>
</dbReference>
<organism evidence="12 13">
    <name type="scientific">Mycoplasma phocimorsus</name>
    <dbReference type="NCBI Taxonomy" id="3045839"/>
    <lineage>
        <taxon>Bacteria</taxon>
        <taxon>Bacillati</taxon>
        <taxon>Mycoplasmatota</taxon>
        <taxon>Mollicutes</taxon>
        <taxon>Mycoplasmataceae</taxon>
        <taxon>Mycoplasma</taxon>
    </lineage>
</organism>
<keyword evidence="13" id="KW-1185">Reference proteome</keyword>
<dbReference type="InterPro" id="IPR018027">
    <property type="entry name" value="Asn/Gln_amidotransferase"/>
</dbReference>
<dbReference type="SUPFAM" id="SSF55931">
    <property type="entry name" value="Glutamine synthetase/guanido kinase"/>
    <property type="match status" value="1"/>
</dbReference>
<dbReference type="EC" id="6.3.5.-" evidence="10"/>
<dbReference type="InterPro" id="IPR023168">
    <property type="entry name" value="GatB_Yqey_C_2"/>
</dbReference>
<dbReference type="GO" id="GO:0006412">
    <property type="term" value="P:translation"/>
    <property type="evidence" value="ECO:0007669"/>
    <property type="project" value="UniProtKB-UniRule"/>
</dbReference>
<dbReference type="InterPro" id="IPR004413">
    <property type="entry name" value="GatB"/>
</dbReference>
<dbReference type="GO" id="GO:0070681">
    <property type="term" value="P:glutaminyl-tRNAGln biosynthesis via transamidation"/>
    <property type="evidence" value="ECO:0007669"/>
    <property type="project" value="TreeGrafter"/>
</dbReference>
<dbReference type="InterPro" id="IPR017958">
    <property type="entry name" value="Gln-tRNA_amidoTrfase_suB_CS"/>
</dbReference>
<keyword evidence="3 10" id="KW-0436">Ligase</keyword>
<keyword evidence="4 10" id="KW-0547">Nucleotide-binding</keyword>
<feature type="domain" description="Asn/Gln amidotransferase" evidence="11">
    <location>
        <begin position="321"/>
        <end position="464"/>
    </location>
</feature>
<dbReference type="NCBIfam" id="TIGR00133">
    <property type="entry name" value="gatB"/>
    <property type="match status" value="1"/>
</dbReference>
<dbReference type="PANTHER" id="PTHR11659:SF0">
    <property type="entry name" value="GLUTAMYL-TRNA(GLN) AMIDOTRANSFERASE SUBUNIT B, MITOCHONDRIAL"/>
    <property type="match status" value="1"/>
</dbReference>
<dbReference type="NCBIfam" id="NF004014">
    <property type="entry name" value="PRK05477.1-4"/>
    <property type="match status" value="1"/>
</dbReference>
<dbReference type="InterPro" id="IPR017959">
    <property type="entry name" value="Asn/Gln-tRNA_amidoTrfase_suB/E"/>
</dbReference>
<dbReference type="PROSITE" id="PS01234">
    <property type="entry name" value="GATB"/>
    <property type="match status" value="1"/>
</dbReference>
<dbReference type="InterPro" id="IPR014746">
    <property type="entry name" value="Gln_synth/guanido_kin_cat_dom"/>
</dbReference>
<reference evidence="12" key="1">
    <citation type="submission" date="2023-05" db="EMBL/GenBank/DDBJ databases">
        <title>Mycoplasma phocimorsus sp. nov., isolated from Scandinavian patients with seal finger or septic arthritis after contact with seals.</title>
        <authorList>
            <person name="Skafte-Holm A."/>
            <person name="Pedersen T.R."/>
            <person name="Froelund M."/>
            <person name="Stegger M."/>
            <person name="Qvortrup K."/>
            <person name="Michaels D.L."/>
            <person name="Brown D.R."/>
            <person name="Jensen J.S."/>
        </authorList>
    </citation>
    <scope>NUCLEOTIDE SEQUENCE</scope>
    <source>
        <strain evidence="12">M5725</strain>
    </source>
</reference>
<sequence>MFEVIIGIEIHLQLSTKTKMFSPAKIDFNALPNTTVSYIDLAYPGTLPQVNKQAVINAIKLAKALNMQIDDVLKFDRKNYFYTDLPKGFQITQQFHPIGRNGKLSLNVNGKNKIVEIERIHLEEDTARQHHEGDFTFIDYNRAGIPLIEIVTKPVIHDADTAVKYIETIRQIALSQNISNAKMEQGSLRADINLSLRFKGDKRLGTKVEIKNINTLSNVKTAIEFEIKEQQRKLLANEKIMQCTKRFDEKTQQNILMRLKSDAVDYKYFPEPNIPYIKLSSDLISSAKLAELPWEKEERYKKANINEIYLNRLVNDQKLSQIFDNIDFEDLDKKSKIFFNEFVAYANLNQKHLSEINFNLQDISTSMELLEKGVISGKQLKKLVPLLENNQQNLMQLIKENDLMQISDEKILTNIINKILTPQDKLDYIQNPEKQIRMIVGKVMKETKSKANPVLTNELILKLLK</sequence>
<dbReference type="Proteomes" id="UP001224428">
    <property type="component" value="Unassembled WGS sequence"/>
</dbReference>
<evidence type="ECO:0000256" key="1">
    <source>
        <dbReference type="ARBA" id="ARBA00005306"/>
    </source>
</evidence>
<evidence type="ECO:0000313" key="12">
    <source>
        <dbReference type="EMBL" id="MDJ1645659.1"/>
    </source>
</evidence>
<evidence type="ECO:0000259" key="11">
    <source>
        <dbReference type="SMART" id="SM00845"/>
    </source>
</evidence>
<dbReference type="InterPro" id="IPR003789">
    <property type="entry name" value="Asn/Gln_tRNA_amidoTrase-B-like"/>
</dbReference>
<accession>A0AAJ1UVM1</accession>
<dbReference type="InterPro" id="IPR006075">
    <property type="entry name" value="Asn/Gln-tRNA_Trfase_suB/E_cat"/>
</dbReference>
<dbReference type="Gene3D" id="1.10.10.410">
    <property type="match status" value="1"/>
</dbReference>
<evidence type="ECO:0000256" key="4">
    <source>
        <dbReference type="ARBA" id="ARBA00022741"/>
    </source>
</evidence>
<dbReference type="RefSeq" id="WP_283827170.1">
    <property type="nucleotide sequence ID" value="NZ_JASDDP010000010.1"/>
</dbReference>
<dbReference type="Pfam" id="PF02934">
    <property type="entry name" value="GatB_N"/>
    <property type="match status" value="1"/>
</dbReference>
<dbReference type="GO" id="GO:0050567">
    <property type="term" value="F:glutaminyl-tRNA synthase (glutamine-hydrolyzing) activity"/>
    <property type="evidence" value="ECO:0007669"/>
    <property type="project" value="UniProtKB-UniRule"/>
</dbReference>
<evidence type="ECO:0000313" key="13">
    <source>
        <dbReference type="Proteomes" id="UP001224428"/>
    </source>
</evidence>
<dbReference type="Pfam" id="PF02637">
    <property type="entry name" value="GatB_Yqey"/>
    <property type="match status" value="1"/>
</dbReference>